<dbReference type="RefSeq" id="WP_183960216.1">
    <property type="nucleotide sequence ID" value="NZ_JACHHP010000002.1"/>
</dbReference>
<evidence type="ECO:0000313" key="2">
    <source>
        <dbReference type="EMBL" id="MBB5207678.1"/>
    </source>
</evidence>
<evidence type="ECO:0000313" key="3">
    <source>
        <dbReference type="Proteomes" id="UP000521199"/>
    </source>
</evidence>
<keyword evidence="3" id="KW-1185">Reference proteome</keyword>
<organism evidence="2 3">
    <name type="scientific">Chiayiivirga flava</name>
    <dbReference type="NCBI Taxonomy" id="659595"/>
    <lineage>
        <taxon>Bacteria</taxon>
        <taxon>Pseudomonadati</taxon>
        <taxon>Pseudomonadota</taxon>
        <taxon>Gammaproteobacteria</taxon>
        <taxon>Lysobacterales</taxon>
        <taxon>Lysobacteraceae</taxon>
        <taxon>Chiayiivirga</taxon>
    </lineage>
</organism>
<accession>A0A7W8D7G2</accession>
<dbReference type="Proteomes" id="UP000521199">
    <property type="component" value="Unassembled WGS sequence"/>
</dbReference>
<proteinExistence type="predicted"/>
<dbReference type="EMBL" id="JACHHP010000002">
    <property type="protein sequence ID" value="MBB5207678.1"/>
    <property type="molecule type" value="Genomic_DNA"/>
</dbReference>
<sequence>MTPHDAHPTIRHLYLADDPGDLRCRAYLAALPEVDPPAALLERLRQARAAPAQRARWPWLASAAALAIAVLATQLLPQPHPAAPLASKSPEAPAVPDTPQDPASRASLLRLDAQLARAYEHDADDARLDALWQARGDLVDSLATAAPAELVQL</sequence>
<evidence type="ECO:0000256" key="1">
    <source>
        <dbReference type="SAM" id="MobiDB-lite"/>
    </source>
</evidence>
<gene>
    <name evidence="2" type="ORF">HNQ52_001207</name>
</gene>
<feature type="region of interest" description="Disordered" evidence="1">
    <location>
        <begin position="79"/>
        <end position="103"/>
    </location>
</feature>
<dbReference type="AlphaFoldDB" id="A0A7W8D7G2"/>
<protein>
    <submittedName>
        <fullName evidence="2">Uncharacterized protein</fullName>
    </submittedName>
</protein>
<name>A0A7W8D7G2_9GAMM</name>
<reference evidence="2 3" key="1">
    <citation type="submission" date="2020-08" db="EMBL/GenBank/DDBJ databases">
        <title>Genomic Encyclopedia of Type Strains, Phase IV (KMG-IV): sequencing the most valuable type-strain genomes for metagenomic binning, comparative biology and taxonomic classification.</title>
        <authorList>
            <person name="Goeker M."/>
        </authorList>
    </citation>
    <scope>NUCLEOTIDE SEQUENCE [LARGE SCALE GENOMIC DNA]</scope>
    <source>
        <strain evidence="2 3">DSM 24163</strain>
    </source>
</reference>
<comment type="caution">
    <text evidence="2">The sequence shown here is derived from an EMBL/GenBank/DDBJ whole genome shotgun (WGS) entry which is preliminary data.</text>
</comment>